<gene>
    <name evidence="2" type="ORF">Ahy_A06g026098</name>
</gene>
<sequence>MELSQQTLLRISLTLQRHKMNSLRRKIQFIIPEVPTVNLDSEQLLQTQGSYTPSVNAASNTRKNTPKSSVKYFRKKKIYQERFKTPPVPPLALSLPNSIQEELIRDDFIYVPPQNETQQTSNNDCPQESEKQGSMVSLTSSVIEDLIKDDYFYDFSDEVYDNNSRLLLNCFLFNAIALPKNNSNNPKNLQWHGNQNKKHLLIRPLEQQQLPCEEPTAQQSEQEAPVDVCPLELEKQGVTFFKDDYVYEVSDEEQQQQSQEPPVARQSEQETLILSSFDSVAQPRQRENERPFFSLGIMVDAGVAAALKFAKATTSEPTLPTAEVFKNPEKKIKISKELIEKCYH</sequence>
<dbReference type="EMBL" id="SDMP01000006">
    <property type="protein sequence ID" value="RYR51046.1"/>
    <property type="molecule type" value="Genomic_DNA"/>
</dbReference>
<evidence type="ECO:0000256" key="1">
    <source>
        <dbReference type="SAM" id="MobiDB-lite"/>
    </source>
</evidence>
<name>A0A445CJD4_ARAHY</name>
<dbReference type="Proteomes" id="UP000289738">
    <property type="component" value="Chromosome A06"/>
</dbReference>
<accession>A0A445CJD4</accession>
<feature type="region of interest" description="Disordered" evidence="1">
    <location>
        <begin position="114"/>
        <end position="134"/>
    </location>
</feature>
<comment type="caution">
    <text evidence="2">The sequence shown here is derived from an EMBL/GenBank/DDBJ whole genome shotgun (WGS) entry which is preliminary data.</text>
</comment>
<proteinExistence type="predicted"/>
<protein>
    <submittedName>
        <fullName evidence="2">Uncharacterized protein</fullName>
    </submittedName>
</protein>
<evidence type="ECO:0000313" key="2">
    <source>
        <dbReference type="EMBL" id="RYR51046.1"/>
    </source>
</evidence>
<keyword evidence="3" id="KW-1185">Reference proteome</keyword>
<evidence type="ECO:0000313" key="3">
    <source>
        <dbReference type="Proteomes" id="UP000289738"/>
    </source>
</evidence>
<dbReference type="AlphaFoldDB" id="A0A445CJD4"/>
<organism evidence="2 3">
    <name type="scientific">Arachis hypogaea</name>
    <name type="common">Peanut</name>
    <dbReference type="NCBI Taxonomy" id="3818"/>
    <lineage>
        <taxon>Eukaryota</taxon>
        <taxon>Viridiplantae</taxon>
        <taxon>Streptophyta</taxon>
        <taxon>Embryophyta</taxon>
        <taxon>Tracheophyta</taxon>
        <taxon>Spermatophyta</taxon>
        <taxon>Magnoliopsida</taxon>
        <taxon>eudicotyledons</taxon>
        <taxon>Gunneridae</taxon>
        <taxon>Pentapetalae</taxon>
        <taxon>rosids</taxon>
        <taxon>fabids</taxon>
        <taxon>Fabales</taxon>
        <taxon>Fabaceae</taxon>
        <taxon>Papilionoideae</taxon>
        <taxon>50 kb inversion clade</taxon>
        <taxon>dalbergioids sensu lato</taxon>
        <taxon>Dalbergieae</taxon>
        <taxon>Pterocarpus clade</taxon>
        <taxon>Arachis</taxon>
    </lineage>
</organism>
<reference evidence="2 3" key="1">
    <citation type="submission" date="2019-01" db="EMBL/GenBank/DDBJ databases">
        <title>Sequencing of cultivated peanut Arachis hypogaea provides insights into genome evolution and oil improvement.</title>
        <authorList>
            <person name="Chen X."/>
        </authorList>
    </citation>
    <scope>NUCLEOTIDE SEQUENCE [LARGE SCALE GENOMIC DNA]</scope>
    <source>
        <strain evidence="3">cv. Fuhuasheng</strain>
        <tissue evidence="2">Leaves</tissue>
    </source>
</reference>